<dbReference type="Pfam" id="PF08544">
    <property type="entry name" value="GHMP_kinases_C"/>
    <property type="match status" value="1"/>
</dbReference>
<name>A0A443SKZ4_9ACAR</name>
<keyword evidence="5" id="KW-0067">ATP-binding</keyword>
<dbReference type="PROSITE" id="PS00106">
    <property type="entry name" value="GALACTOKINASE"/>
    <property type="match status" value="1"/>
</dbReference>
<organism evidence="9 10">
    <name type="scientific">Leptotrombidium deliense</name>
    <dbReference type="NCBI Taxonomy" id="299467"/>
    <lineage>
        <taxon>Eukaryota</taxon>
        <taxon>Metazoa</taxon>
        <taxon>Ecdysozoa</taxon>
        <taxon>Arthropoda</taxon>
        <taxon>Chelicerata</taxon>
        <taxon>Arachnida</taxon>
        <taxon>Acari</taxon>
        <taxon>Acariformes</taxon>
        <taxon>Trombidiformes</taxon>
        <taxon>Prostigmata</taxon>
        <taxon>Anystina</taxon>
        <taxon>Parasitengona</taxon>
        <taxon>Trombiculoidea</taxon>
        <taxon>Trombiculidae</taxon>
        <taxon>Leptotrombidium</taxon>
    </lineage>
</organism>
<evidence type="ECO:0000256" key="1">
    <source>
        <dbReference type="ARBA" id="ARBA00006566"/>
    </source>
</evidence>
<dbReference type="InterPro" id="IPR019741">
    <property type="entry name" value="Galactokinase_CS"/>
</dbReference>
<dbReference type="InterPro" id="IPR013750">
    <property type="entry name" value="GHMP_kinase_C_dom"/>
</dbReference>
<keyword evidence="3" id="KW-0547">Nucleotide-binding</keyword>
<accession>A0A443SKZ4</accession>
<dbReference type="AlphaFoldDB" id="A0A443SKZ4"/>
<dbReference type="EMBL" id="NCKV01001556">
    <property type="protein sequence ID" value="RWS28133.1"/>
    <property type="molecule type" value="Genomic_DNA"/>
</dbReference>
<dbReference type="InterPro" id="IPR020568">
    <property type="entry name" value="Ribosomal_Su5_D2-typ_SF"/>
</dbReference>
<feature type="domain" description="GHMP kinase N-terminal" evidence="6">
    <location>
        <begin position="137"/>
        <end position="209"/>
    </location>
</feature>
<proteinExistence type="inferred from homology"/>
<evidence type="ECO:0000256" key="4">
    <source>
        <dbReference type="ARBA" id="ARBA00022777"/>
    </source>
</evidence>
<dbReference type="NCBIfam" id="TIGR00131">
    <property type="entry name" value="gal_kin"/>
    <property type="match status" value="1"/>
</dbReference>
<dbReference type="InterPro" id="IPR006206">
    <property type="entry name" value="Mevalonate/galactokinase"/>
</dbReference>
<dbReference type="STRING" id="299467.A0A443SKZ4"/>
<evidence type="ECO:0000259" key="7">
    <source>
        <dbReference type="Pfam" id="PF08544"/>
    </source>
</evidence>
<reference evidence="9 10" key="1">
    <citation type="journal article" date="2018" name="Gigascience">
        <title>Genomes of trombidid mites reveal novel predicted allergens and laterally-transferred genes associated with secondary metabolism.</title>
        <authorList>
            <person name="Dong X."/>
            <person name="Chaisiri K."/>
            <person name="Xia D."/>
            <person name="Armstrong S.D."/>
            <person name="Fang Y."/>
            <person name="Donnelly M.J."/>
            <person name="Kadowaki T."/>
            <person name="McGarry J.W."/>
            <person name="Darby A.C."/>
            <person name="Makepeace B.L."/>
        </authorList>
    </citation>
    <scope>NUCLEOTIDE SEQUENCE [LARGE SCALE GENOMIC DNA]</scope>
    <source>
        <strain evidence="9">UoL-UT</strain>
    </source>
</reference>
<dbReference type="GO" id="GO:0005829">
    <property type="term" value="C:cytosol"/>
    <property type="evidence" value="ECO:0007669"/>
    <property type="project" value="TreeGrafter"/>
</dbReference>
<evidence type="ECO:0000256" key="5">
    <source>
        <dbReference type="ARBA" id="ARBA00022840"/>
    </source>
</evidence>
<keyword evidence="2" id="KW-0808">Transferase</keyword>
<evidence type="ECO:0000313" key="10">
    <source>
        <dbReference type="Proteomes" id="UP000288716"/>
    </source>
</evidence>
<dbReference type="SUPFAM" id="SSF54211">
    <property type="entry name" value="Ribosomal protein S5 domain 2-like"/>
    <property type="match status" value="1"/>
</dbReference>
<dbReference type="OrthoDB" id="187738at2759"/>
<dbReference type="VEuPathDB" id="VectorBase:LDEU003907"/>
<evidence type="ECO:0000259" key="8">
    <source>
        <dbReference type="Pfam" id="PF10509"/>
    </source>
</evidence>
<dbReference type="InterPro" id="IPR019539">
    <property type="entry name" value="GalKase_N"/>
</dbReference>
<dbReference type="Proteomes" id="UP000288716">
    <property type="component" value="Unassembled WGS sequence"/>
</dbReference>
<dbReference type="InterPro" id="IPR000705">
    <property type="entry name" value="Galactokinase"/>
</dbReference>
<evidence type="ECO:0000256" key="2">
    <source>
        <dbReference type="ARBA" id="ARBA00022679"/>
    </source>
</evidence>
<gene>
    <name evidence="9" type="ORF">B4U80_05625</name>
</gene>
<protein>
    <submittedName>
        <fullName evidence="9">N-acetylgalactosamine kinase-like protein</fullName>
    </submittedName>
</protein>
<dbReference type="PROSITE" id="PS00627">
    <property type="entry name" value="GHMP_KINASES_ATP"/>
    <property type="match status" value="1"/>
</dbReference>
<evidence type="ECO:0000259" key="6">
    <source>
        <dbReference type="Pfam" id="PF00288"/>
    </source>
</evidence>
<dbReference type="InterPro" id="IPR014721">
    <property type="entry name" value="Ribsml_uS5_D2-typ_fold_subgr"/>
</dbReference>
<dbReference type="PANTHER" id="PTHR10457">
    <property type="entry name" value="MEVALONATE KINASE/GALACTOKINASE"/>
    <property type="match status" value="1"/>
</dbReference>
<dbReference type="PIRSF" id="PIRSF000530">
    <property type="entry name" value="Galactokinase"/>
    <property type="match status" value="1"/>
</dbReference>
<dbReference type="PRINTS" id="PR00959">
    <property type="entry name" value="MEVGALKINASE"/>
</dbReference>
<dbReference type="Gene3D" id="1.20.1440.340">
    <property type="match status" value="1"/>
</dbReference>
<dbReference type="InterPro" id="IPR006204">
    <property type="entry name" value="GHMP_kinase_N_dom"/>
</dbReference>
<feature type="domain" description="Galactokinase N-terminal" evidence="8">
    <location>
        <begin position="25"/>
        <end position="73"/>
    </location>
</feature>
<dbReference type="PANTHER" id="PTHR10457:SF7">
    <property type="entry name" value="GALACTOKINASE-RELATED"/>
    <property type="match status" value="1"/>
</dbReference>
<dbReference type="InterPro" id="IPR006203">
    <property type="entry name" value="GHMP_knse_ATP-bd_CS"/>
</dbReference>
<dbReference type="Gene3D" id="3.30.70.3170">
    <property type="match status" value="1"/>
</dbReference>
<keyword evidence="10" id="KW-1185">Reference proteome</keyword>
<dbReference type="InterPro" id="IPR036554">
    <property type="entry name" value="GHMP_kinase_C_sf"/>
</dbReference>
<evidence type="ECO:0000256" key="3">
    <source>
        <dbReference type="ARBA" id="ARBA00022741"/>
    </source>
</evidence>
<comment type="similarity">
    <text evidence="1">Belongs to the GHMP kinase family. GalK subfamily.</text>
</comment>
<dbReference type="GO" id="GO:0006012">
    <property type="term" value="P:galactose metabolic process"/>
    <property type="evidence" value="ECO:0007669"/>
    <property type="project" value="InterPro"/>
</dbReference>
<dbReference type="PRINTS" id="PR00473">
    <property type="entry name" value="GALCTOKINASE"/>
</dbReference>
<dbReference type="SUPFAM" id="SSF55060">
    <property type="entry name" value="GHMP Kinase, C-terminal domain"/>
    <property type="match status" value="1"/>
</dbReference>
<dbReference type="Pfam" id="PF00288">
    <property type="entry name" value="GHMP_kinases_N"/>
    <property type="match status" value="1"/>
</dbReference>
<comment type="caution">
    <text evidence="9">The sequence shown here is derived from an EMBL/GenBank/DDBJ whole genome shotgun (WGS) entry which is preliminary data.</text>
</comment>
<evidence type="ECO:0000313" key="9">
    <source>
        <dbReference type="EMBL" id="RWS28133.1"/>
    </source>
</evidence>
<dbReference type="Pfam" id="PF10509">
    <property type="entry name" value="GalKase_gal_bdg"/>
    <property type="match status" value="1"/>
</dbReference>
<feature type="domain" description="GHMP kinase C-terminal" evidence="7">
    <location>
        <begin position="388"/>
        <end position="460"/>
    </location>
</feature>
<dbReference type="Gene3D" id="3.30.230.10">
    <property type="match status" value="1"/>
</dbReference>
<dbReference type="GO" id="GO:0005524">
    <property type="term" value="F:ATP binding"/>
    <property type="evidence" value="ECO:0007669"/>
    <property type="project" value="UniProtKB-KW"/>
</dbReference>
<sequence length="479" mass="52812">MDSNYVPVIRINEKNSNESLSKLCENFKNTFGRKASFIVRVPGRVNLIGEHIDYHGFSVLPMAIESDILIAVSENKEGKICLENSESEKYKSYCEQSTDFNLITPPSWFHYFLCGFRGITEKLHSNNQCNGTIECVTSKGLNAFVVGSIPPSSGLSSSSALVSAAALSTLCLMKGCDKIVKAEIAELCASSERYIGTQGGGMDQAIAFLATNGSAKLIEFEPSLSSSTVILPRNAVFYVIHCGSTLNKAATHHFNTRVFETRIAALIIAKKNNVIAGDYVSNKKYLSLRDVMVALGKNCEQMSASLKEYIQQKDYSIDDILQELSINEQSLLELVSGCSQDAIEKFKHVISNSGDSLRLFNRALHVYEEANRVLRVKNICETNANDQEKLRLIADLMNDSHLSCKNLYECSCEQLDETVEMALRYGAFGARLTGAGWGGCVVAALPESSVQSFEDNMKQQSKSYFRSKPSQGALIYNIE</sequence>
<dbReference type="GO" id="GO:0004335">
    <property type="term" value="F:galactokinase activity"/>
    <property type="evidence" value="ECO:0007669"/>
    <property type="project" value="InterPro"/>
</dbReference>
<keyword evidence="4 9" id="KW-0418">Kinase</keyword>